<dbReference type="GO" id="GO:0017108">
    <property type="term" value="F:5'-flap endonuclease activity"/>
    <property type="evidence" value="ECO:0007669"/>
    <property type="project" value="InterPro"/>
</dbReference>
<reference evidence="4 5" key="1">
    <citation type="submission" date="2019-07" db="EMBL/GenBank/DDBJ databases">
        <title>Genomics analysis of Aphanomyces spp. identifies a new class of oomycete effector associated with host adaptation.</title>
        <authorList>
            <person name="Gaulin E."/>
        </authorList>
    </citation>
    <scope>NUCLEOTIDE SEQUENCE [LARGE SCALE GENOMIC DNA]</scope>
    <source>
        <strain evidence="4 5">ATCC 201684</strain>
    </source>
</reference>
<dbReference type="SUPFAM" id="SSF88723">
    <property type="entry name" value="PIN domain-like"/>
    <property type="match status" value="1"/>
</dbReference>
<organism evidence="4 5">
    <name type="scientific">Aphanomyces euteiches</name>
    <dbReference type="NCBI Taxonomy" id="100861"/>
    <lineage>
        <taxon>Eukaryota</taxon>
        <taxon>Sar</taxon>
        <taxon>Stramenopiles</taxon>
        <taxon>Oomycota</taxon>
        <taxon>Saprolegniomycetes</taxon>
        <taxon>Saprolegniales</taxon>
        <taxon>Verrucalvaceae</taxon>
        <taxon>Aphanomyces</taxon>
    </lineage>
</organism>
<keyword evidence="2" id="KW-0378">Hydrolase</keyword>
<dbReference type="Pfam" id="PF02739">
    <property type="entry name" value="5_3_exonuc_N"/>
    <property type="match status" value="1"/>
</dbReference>
<dbReference type="InterPro" id="IPR036279">
    <property type="entry name" value="5-3_exonuclease_C_sf"/>
</dbReference>
<proteinExistence type="predicted"/>
<dbReference type="Gene3D" id="3.40.50.1010">
    <property type="entry name" value="5'-nuclease"/>
    <property type="match status" value="1"/>
</dbReference>
<dbReference type="GO" id="GO:0008409">
    <property type="term" value="F:5'-3' exonuclease activity"/>
    <property type="evidence" value="ECO:0007669"/>
    <property type="project" value="InterPro"/>
</dbReference>
<dbReference type="PANTHER" id="PTHR42646:SF2">
    <property type="entry name" value="5'-3' EXONUCLEASE FAMILY PROTEIN"/>
    <property type="match status" value="1"/>
</dbReference>
<dbReference type="Pfam" id="PF01367">
    <property type="entry name" value="5_3_exonuc"/>
    <property type="match status" value="1"/>
</dbReference>
<keyword evidence="1" id="KW-0540">Nuclease</keyword>
<name>A0A6G0WZD3_9STRA</name>
<evidence type="ECO:0000256" key="2">
    <source>
        <dbReference type="ARBA" id="ARBA00022801"/>
    </source>
</evidence>
<dbReference type="InterPro" id="IPR020046">
    <property type="entry name" value="5-3_exonucl_a-hlix_arch_N"/>
</dbReference>
<evidence type="ECO:0000313" key="5">
    <source>
        <dbReference type="Proteomes" id="UP000481153"/>
    </source>
</evidence>
<dbReference type="AlphaFoldDB" id="A0A6G0WZD3"/>
<protein>
    <recommendedName>
        <fullName evidence="3">5'-3' exonuclease domain-containing protein</fullName>
    </recommendedName>
</protein>
<gene>
    <name evidence="4" type="ORF">Ae201684_010207</name>
</gene>
<dbReference type="GO" id="GO:0033567">
    <property type="term" value="P:DNA replication, Okazaki fragment processing"/>
    <property type="evidence" value="ECO:0007669"/>
    <property type="project" value="InterPro"/>
</dbReference>
<dbReference type="CDD" id="cd09859">
    <property type="entry name" value="PIN_53EXO"/>
    <property type="match status" value="1"/>
</dbReference>
<evidence type="ECO:0000313" key="4">
    <source>
        <dbReference type="EMBL" id="KAF0732883.1"/>
    </source>
</evidence>
<dbReference type="SUPFAM" id="SSF47807">
    <property type="entry name" value="5' to 3' exonuclease, C-terminal subdomain"/>
    <property type="match status" value="1"/>
</dbReference>
<dbReference type="EMBL" id="VJMJ01000128">
    <property type="protein sequence ID" value="KAF0732883.1"/>
    <property type="molecule type" value="Genomic_DNA"/>
</dbReference>
<sequence length="349" mass="39272">MVNWLIRQRPGIPGRLRWDARCSLSTFESDASPLEARQKRELTLLVDGNNMLYEAYDPRCTVAWNNQQVGTAMRFVQRLHEILRAKNATRFAVFFDTPHVTKRQLGNAQYKPKHRKRMMPHPLRAQFPVTKSVLEQLGIPVITLQVPGVEADDLIASYTKESIDEGFDVIIVTNDTDMYQLVKTIGTGDDGTDQSVVVYQPFRGRTIPERRVIKLLHGARPDQQPEIRALCGDPRGKTPGIPGGVSTQVAIQLLKQHGNLPSLLRNLDELDDRGLAQRLKASISLIEQSYRSSVLNCAVPLPIPTEQLSISQPFQFDHNVLLQFFGRDGAEEVVALKEKTKEAKVIPSH</sequence>
<comment type="caution">
    <text evidence="4">The sequence shown here is derived from an EMBL/GenBank/DDBJ whole genome shotgun (WGS) entry which is preliminary data.</text>
</comment>
<dbReference type="Proteomes" id="UP000481153">
    <property type="component" value="Unassembled WGS sequence"/>
</dbReference>
<dbReference type="SMART" id="SM00475">
    <property type="entry name" value="53EXOc"/>
    <property type="match status" value="1"/>
</dbReference>
<accession>A0A6G0WZD3</accession>
<evidence type="ECO:0000256" key="1">
    <source>
        <dbReference type="ARBA" id="ARBA00022722"/>
    </source>
</evidence>
<feature type="domain" description="5'-3' exonuclease" evidence="3">
    <location>
        <begin position="39"/>
        <end position="311"/>
    </location>
</feature>
<evidence type="ECO:0000259" key="3">
    <source>
        <dbReference type="SMART" id="SM00475"/>
    </source>
</evidence>
<dbReference type="InterPro" id="IPR029060">
    <property type="entry name" value="PIN-like_dom_sf"/>
</dbReference>
<dbReference type="VEuPathDB" id="FungiDB:AeMF1_018942"/>
<dbReference type="InterPro" id="IPR002421">
    <property type="entry name" value="5-3_exonuclease"/>
</dbReference>
<dbReference type="PANTHER" id="PTHR42646">
    <property type="entry name" value="FLAP ENDONUCLEASE XNI"/>
    <property type="match status" value="1"/>
</dbReference>
<dbReference type="Gene3D" id="1.10.150.20">
    <property type="entry name" value="5' to 3' exonuclease, C-terminal subdomain"/>
    <property type="match status" value="1"/>
</dbReference>
<dbReference type="InterPro" id="IPR038969">
    <property type="entry name" value="FEN"/>
</dbReference>
<keyword evidence="5" id="KW-1185">Reference proteome</keyword>
<dbReference type="InterPro" id="IPR020045">
    <property type="entry name" value="DNA_polI_H3TH"/>
</dbReference>
<dbReference type="GO" id="GO:0003677">
    <property type="term" value="F:DNA binding"/>
    <property type="evidence" value="ECO:0007669"/>
    <property type="project" value="InterPro"/>
</dbReference>